<feature type="domain" description="MHD" evidence="11">
    <location>
        <begin position="364"/>
        <end position="632"/>
    </location>
</feature>
<dbReference type="GO" id="GO:0098793">
    <property type="term" value="C:presynapse"/>
    <property type="evidence" value="ECO:0007669"/>
    <property type="project" value="GOC"/>
</dbReference>
<evidence type="ECO:0000256" key="7">
    <source>
        <dbReference type="ARBA" id="ARBA00023176"/>
    </source>
</evidence>
<dbReference type="InterPro" id="IPR037984">
    <property type="entry name" value="SGIP1_MHD"/>
</dbReference>
<evidence type="ECO:0000259" key="11">
    <source>
        <dbReference type="PROSITE" id="PS51072"/>
    </source>
</evidence>
<keyword evidence="4" id="KW-0597">Phosphoprotein</keyword>
<dbReference type="InterPro" id="IPR018808">
    <property type="entry name" value="Muniscin_C"/>
</dbReference>
<name>A0A6P3I1L0_BISBB</name>
<feature type="compositionally biased region" description="Pro residues" evidence="10">
    <location>
        <begin position="237"/>
        <end position="252"/>
    </location>
</feature>
<dbReference type="RefSeq" id="XP_010848576.1">
    <property type="nucleotide sequence ID" value="XM_010850274.1"/>
</dbReference>
<dbReference type="GO" id="GO:0048268">
    <property type="term" value="P:clathrin coat assembly"/>
    <property type="evidence" value="ECO:0007669"/>
    <property type="project" value="TreeGrafter"/>
</dbReference>
<keyword evidence="7" id="KW-0168">Coated pit</keyword>
<evidence type="ECO:0000256" key="9">
    <source>
        <dbReference type="ARBA" id="ARBA00046739"/>
    </source>
</evidence>
<dbReference type="PANTHER" id="PTHR23065">
    <property type="entry name" value="PROLINE-SERINE-THREONINE PHOSPHATASE INTERACTING PROTEIN 1"/>
    <property type="match status" value="1"/>
</dbReference>
<dbReference type="AlphaFoldDB" id="A0A6P3I1L0"/>
<dbReference type="CDD" id="cd09266">
    <property type="entry name" value="SGIP1_MHD"/>
    <property type="match status" value="1"/>
</dbReference>
<feature type="region of interest" description="Disordered" evidence="10">
    <location>
        <begin position="1"/>
        <end position="114"/>
    </location>
</feature>
<sequence>MMEGLKKRTRKAFGIRKKEKDTDSTGSPDRDGIQPSPHEPPYNNKAECAREGGKKVSKKSNGAPNGFYAEIDWERYNSPELDEEGYSIRPEEPGSTKGKHFYSSSESEEEEESHKKFNIKIKPLQAKDILKNAATVDELKASIGNIALSPSPVGAIKRNLSSEEVARPRRSTPTPELISKKPSEDTTALAPLFGPPLESAFDEQKTEVLLDQPEIWGPGQPINPSVESPKLTRPFPTGTPPPLPPKNVPATPPRTGSPLTVGPGASSPARPATPLVPCSSTTPPPPPPRPPSRPKLPPGKPGIGDVPRPFSPPIHSSSPPPIAPLARAESTSSISSTNSLSAATTPTVGSSRGPSPLTMGAQDTLPVAAAFTETVNAYFKGADPSKCIVKITGEMVLSFPAGITRHFANNPSPAALTFRVINFSRLEHVLPNPQLLCCDNTQNDANAKEFWVNMPNLMTHLKKVSEQKPQATYYNVDMLKYQVSAQGIQSTPLNLAVNWRCEPASTDLRIDYKYNTDAMTTAVALNNVQFLVPVDGGVTKLQAVLPPAVWNADQQRILWKIPDISQKSENGGVGSLLARFQLSEGPSKPSPLVVQFTSEGSTLSGCDIELVGAGYRFSLIKKRFAAGKYLADN</sequence>
<evidence type="ECO:0000256" key="8">
    <source>
        <dbReference type="ARBA" id="ARBA00030485"/>
    </source>
</evidence>
<dbReference type="CTD" id="84251"/>
<dbReference type="GO" id="GO:0072583">
    <property type="term" value="P:clathrin-dependent endocytosis"/>
    <property type="evidence" value="ECO:0007669"/>
    <property type="project" value="InterPro"/>
</dbReference>
<protein>
    <recommendedName>
        <fullName evidence="3">SH3-containing GRB2-like protein 3-interacting protein 1</fullName>
    </recommendedName>
    <alternativeName>
        <fullName evidence="8">Endophilin-3-interacting protein</fullName>
    </alternativeName>
</protein>
<reference evidence="13" key="1">
    <citation type="submission" date="2025-08" db="UniProtKB">
        <authorList>
            <consortium name="RefSeq"/>
        </authorList>
    </citation>
    <scope>IDENTIFICATION</scope>
    <source>
        <tissue evidence="13">Blood</tissue>
    </source>
</reference>
<dbReference type="GO" id="GO:0005886">
    <property type="term" value="C:plasma membrane"/>
    <property type="evidence" value="ECO:0007669"/>
    <property type="project" value="TreeGrafter"/>
</dbReference>
<dbReference type="Pfam" id="PF10291">
    <property type="entry name" value="muHD"/>
    <property type="match status" value="1"/>
</dbReference>
<feature type="region of interest" description="Disordered" evidence="10">
    <location>
        <begin position="150"/>
        <end position="360"/>
    </location>
</feature>
<feature type="compositionally biased region" description="Basic and acidic residues" evidence="10">
    <location>
        <begin position="16"/>
        <end position="32"/>
    </location>
</feature>
<proteinExistence type="predicted"/>
<keyword evidence="5" id="KW-0254">Endocytosis</keyword>
<dbReference type="GeneID" id="104996154"/>
<comment type="function">
    <text evidence="1">May function in clathrin-mediated endocytosis. Has both a membrane binding/tubulating activity and the ability to recruit proteins essential to the formation of functional clathrin-coated pits. Has a preference for membranes enriched in phosphatidylserine and phosphoinositides and is required for the endocytosis of the transferrin receptor. May also bind tubulin. May play a role in the regulation of energy homeostasis.</text>
</comment>
<comment type="subcellular location">
    <subcellularLocation>
        <location evidence="2">Membrane</location>
        <location evidence="2">Clathrin-coated pit</location>
        <topology evidence="2">Peripheral membrane protein</topology>
        <orientation evidence="2">Cytoplasmic side</orientation>
    </subcellularLocation>
</comment>
<dbReference type="GO" id="GO:0030136">
    <property type="term" value="C:clathrin-coated vesicle"/>
    <property type="evidence" value="ECO:0007669"/>
    <property type="project" value="TreeGrafter"/>
</dbReference>
<dbReference type="InterPro" id="IPR036168">
    <property type="entry name" value="AP2_Mu_C_sf"/>
</dbReference>
<evidence type="ECO:0000313" key="12">
    <source>
        <dbReference type="Proteomes" id="UP000515208"/>
    </source>
</evidence>
<feature type="compositionally biased region" description="Low complexity" evidence="10">
    <location>
        <begin position="324"/>
        <end position="347"/>
    </location>
</feature>
<keyword evidence="12" id="KW-1185">Reference proteome</keyword>
<dbReference type="PANTHER" id="PTHR23065:SF8">
    <property type="entry name" value="F-BAR DOMAIN ONLY PROTEIN 2"/>
    <property type="match status" value="1"/>
</dbReference>
<dbReference type="PRINTS" id="PR01217">
    <property type="entry name" value="PRICHEXTENSN"/>
</dbReference>
<feature type="compositionally biased region" description="Pro residues" evidence="10">
    <location>
        <begin position="282"/>
        <end position="300"/>
    </location>
</feature>
<dbReference type="InterPro" id="IPR028565">
    <property type="entry name" value="MHD"/>
</dbReference>
<keyword evidence="6" id="KW-0472">Membrane</keyword>
<dbReference type="KEGG" id="bbis:104996154"/>
<evidence type="ECO:0000256" key="3">
    <source>
        <dbReference type="ARBA" id="ARBA00014150"/>
    </source>
</evidence>
<dbReference type="GO" id="GO:0048488">
    <property type="term" value="P:synaptic vesicle endocytosis"/>
    <property type="evidence" value="ECO:0007669"/>
    <property type="project" value="TreeGrafter"/>
</dbReference>
<dbReference type="SUPFAM" id="SSF49447">
    <property type="entry name" value="Second domain of Mu2 adaptin subunit (ap50) of ap2 adaptor"/>
    <property type="match status" value="1"/>
</dbReference>
<dbReference type="Proteomes" id="UP000515208">
    <property type="component" value="Unplaced"/>
</dbReference>
<evidence type="ECO:0000256" key="1">
    <source>
        <dbReference type="ARBA" id="ARBA00003346"/>
    </source>
</evidence>
<dbReference type="PROSITE" id="PS51072">
    <property type="entry name" value="MHD"/>
    <property type="match status" value="1"/>
</dbReference>
<comment type="subunit">
    <text evidence="9">Interacts with proteins essential or regulating the formation of functional clathrin-coated pits. Interacts with CANX. Interacts with AP2A1. Interacts with EPS15. Interacts with SH3GL3. Interacts with AMPH. Interacts with ITSN1 (via SH3 domains). Interacts with and REPS1.</text>
</comment>
<gene>
    <name evidence="13" type="primary">SGIP1</name>
</gene>
<evidence type="ECO:0000256" key="5">
    <source>
        <dbReference type="ARBA" id="ARBA00022583"/>
    </source>
</evidence>
<accession>A0A6P3I1L0</accession>
<evidence type="ECO:0000256" key="4">
    <source>
        <dbReference type="ARBA" id="ARBA00022553"/>
    </source>
</evidence>
<evidence type="ECO:0000313" key="13">
    <source>
        <dbReference type="RefSeq" id="XP_010848576.1"/>
    </source>
</evidence>
<dbReference type="GO" id="GO:0005905">
    <property type="term" value="C:clathrin-coated pit"/>
    <property type="evidence" value="ECO:0007669"/>
    <property type="project" value="UniProtKB-SubCell"/>
</dbReference>
<evidence type="ECO:0000256" key="6">
    <source>
        <dbReference type="ARBA" id="ARBA00023136"/>
    </source>
</evidence>
<evidence type="ECO:0000256" key="10">
    <source>
        <dbReference type="SAM" id="MobiDB-lite"/>
    </source>
</evidence>
<evidence type="ECO:0000256" key="2">
    <source>
        <dbReference type="ARBA" id="ARBA00004283"/>
    </source>
</evidence>
<organism evidence="12 13">
    <name type="scientific">Bison bison bison</name>
    <name type="common">North American plains bison</name>
    <dbReference type="NCBI Taxonomy" id="43346"/>
    <lineage>
        <taxon>Eukaryota</taxon>
        <taxon>Metazoa</taxon>
        <taxon>Chordata</taxon>
        <taxon>Craniata</taxon>
        <taxon>Vertebrata</taxon>
        <taxon>Euteleostomi</taxon>
        <taxon>Mammalia</taxon>
        <taxon>Eutheria</taxon>
        <taxon>Laurasiatheria</taxon>
        <taxon>Artiodactyla</taxon>
        <taxon>Ruminantia</taxon>
        <taxon>Pecora</taxon>
        <taxon>Bovidae</taxon>
        <taxon>Bovinae</taxon>
        <taxon>Bison</taxon>
    </lineage>
</organism>